<comment type="caution">
    <text evidence="2">The sequence shown here is derived from an EMBL/GenBank/DDBJ whole genome shotgun (WGS) entry which is preliminary data.</text>
</comment>
<dbReference type="EMBL" id="JASCZI010273452">
    <property type="protein sequence ID" value="MED6224861.1"/>
    <property type="molecule type" value="Genomic_DNA"/>
</dbReference>
<evidence type="ECO:0000313" key="2">
    <source>
        <dbReference type="EMBL" id="MED6224861.1"/>
    </source>
</evidence>
<feature type="non-terminal residue" evidence="2">
    <location>
        <position position="1"/>
    </location>
</feature>
<evidence type="ECO:0000313" key="3">
    <source>
        <dbReference type="Proteomes" id="UP001341840"/>
    </source>
</evidence>
<protein>
    <submittedName>
        <fullName evidence="2">Uncharacterized protein</fullName>
    </submittedName>
</protein>
<organism evidence="2 3">
    <name type="scientific">Stylosanthes scabra</name>
    <dbReference type="NCBI Taxonomy" id="79078"/>
    <lineage>
        <taxon>Eukaryota</taxon>
        <taxon>Viridiplantae</taxon>
        <taxon>Streptophyta</taxon>
        <taxon>Embryophyta</taxon>
        <taxon>Tracheophyta</taxon>
        <taxon>Spermatophyta</taxon>
        <taxon>Magnoliopsida</taxon>
        <taxon>eudicotyledons</taxon>
        <taxon>Gunneridae</taxon>
        <taxon>Pentapetalae</taxon>
        <taxon>rosids</taxon>
        <taxon>fabids</taxon>
        <taxon>Fabales</taxon>
        <taxon>Fabaceae</taxon>
        <taxon>Papilionoideae</taxon>
        <taxon>50 kb inversion clade</taxon>
        <taxon>dalbergioids sensu lato</taxon>
        <taxon>Dalbergieae</taxon>
        <taxon>Pterocarpus clade</taxon>
        <taxon>Stylosanthes</taxon>
    </lineage>
</organism>
<sequence length="124" mass="14342">RPFLATGRAMIDVEKGEVMLRVHDEHITFHIFKGIQTTSENDQCMRIESQPSLQANKMVVPYIDDTTIKEEYKPPPKSSKTPPMIKQSKKAKEIHESKTKGWKYKKIHTEVFTHGQKVLEIQPP</sequence>
<evidence type="ECO:0000256" key="1">
    <source>
        <dbReference type="SAM" id="MobiDB-lite"/>
    </source>
</evidence>
<keyword evidence="3" id="KW-1185">Reference proteome</keyword>
<accession>A0ABU6ZSX0</accession>
<proteinExistence type="predicted"/>
<gene>
    <name evidence="2" type="ORF">PIB30_088247</name>
</gene>
<reference evidence="2 3" key="1">
    <citation type="journal article" date="2023" name="Plants (Basel)">
        <title>Bridging the Gap: Combining Genomics and Transcriptomics Approaches to Understand Stylosanthes scabra, an Orphan Legume from the Brazilian Caatinga.</title>
        <authorList>
            <person name="Ferreira-Neto J.R.C."/>
            <person name="da Silva M.D."/>
            <person name="Binneck E."/>
            <person name="de Melo N.F."/>
            <person name="da Silva R.H."/>
            <person name="de Melo A.L.T.M."/>
            <person name="Pandolfi V."/>
            <person name="Bustamante F.O."/>
            <person name="Brasileiro-Vidal A.C."/>
            <person name="Benko-Iseppon A.M."/>
        </authorList>
    </citation>
    <scope>NUCLEOTIDE SEQUENCE [LARGE SCALE GENOMIC DNA]</scope>
    <source>
        <tissue evidence="2">Leaves</tissue>
    </source>
</reference>
<name>A0ABU6ZSX0_9FABA</name>
<feature type="region of interest" description="Disordered" evidence="1">
    <location>
        <begin position="69"/>
        <end position="99"/>
    </location>
</feature>
<dbReference type="Proteomes" id="UP001341840">
    <property type="component" value="Unassembled WGS sequence"/>
</dbReference>
<feature type="compositionally biased region" description="Basic and acidic residues" evidence="1">
    <location>
        <begin position="90"/>
        <end position="99"/>
    </location>
</feature>